<protein>
    <submittedName>
        <fullName evidence="1">Uncharacterized protein</fullName>
    </submittedName>
</protein>
<dbReference type="RefSeq" id="YP_009301120.1">
    <property type="nucleotide sequence ID" value="NC_031230.1"/>
</dbReference>
<reference evidence="2" key="1">
    <citation type="submission" date="2016-03" db="EMBL/GenBank/DDBJ databases">
        <authorList>
            <person name="Ploux O."/>
        </authorList>
    </citation>
    <scope>NUCLEOTIDE SEQUENCE [LARGE SCALE GENOMIC DNA]</scope>
</reference>
<organism evidence="1 2">
    <name type="scientific">Gordonia phage Yvonnetastic</name>
    <dbReference type="NCBI Taxonomy" id="1821566"/>
    <lineage>
        <taxon>Viruses</taxon>
        <taxon>Duplodnaviria</taxon>
        <taxon>Heunggongvirae</taxon>
        <taxon>Uroviricota</taxon>
        <taxon>Caudoviricetes</taxon>
        <taxon>Yvonnevirus</taxon>
        <taxon>Yvonnevirus yvonnetastic</taxon>
        <taxon>Gordonia virus Yvonnetastic</taxon>
    </lineage>
</organism>
<dbReference type="Proteomes" id="UP000201371">
    <property type="component" value="Segment"/>
</dbReference>
<dbReference type="GeneID" id="29125028"/>
<dbReference type="OrthoDB" id="28954at10239"/>
<gene>
    <name evidence="1" type="primary">66</name>
    <name evidence="1" type="ORF">SEA_YVONNETASTIC_66</name>
</gene>
<dbReference type="KEGG" id="vg:29125028"/>
<sequence>MTLPDSKFMVIQKPNSPYKYFGPFDTHDEAEKYIETKELKMSYVAELRKP</sequence>
<accession>A0A142K927</accession>
<evidence type="ECO:0000313" key="2">
    <source>
        <dbReference type="Proteomes" id="UP000201371"/>
    </source>
</evidence>
<proteinExistence type="predicted"/>
<name>A0A142K927_9CAUD</name>
<keyword evidence="2" id="KW-1185">Reference proteome</keyword>
<evidence type="ECO:0000313" key="1">
    <source>
        <dbReference type="EMBL" id="AMS02610.1"/>
    </source>
</evidence>
<dbReference type="EMBL" id="KU963248">
    <property type="protein sequence ID" value="AMS02610.1"/>
    <property type="molecule type" value="Genomic_DNA"/>
</dbReference>